<dbReference type="EMBL" id="GL883029">
    <property type="protein sequence ID" value="EGG14349.1"/>
    <property type="molecule type" value="Genomic_DNA"/>
</dbReference>
<name>F4QFV2_CACFS</name>
<evidence type="ECO:0000256" key="1">
    <source>
        <dbReference type="SAM" id="MobiDB-lite"/>
    </source>
</evidence>
<dbReference type="Proteomes" id="UP000007797">
    <property type="component" value="Unassembled WGS sequence"/>
</dbReference>
<accession>F4QFV2</accession>
<feature type="compositionally biased region" description="Basic and acidic residues" evidence="1">
    <location>
        <begin position="92"/>
        <end position="112"/>
    </location>
</feature>
<evidence type="ECO:0000313" key="2">
    <source>
        <dbReference type="EMBL" id="EGG14349.1"/>
    </source>
</evidence>
<dbReference type="KEGG" id="dfa:DFA_12119"/>
<keyword evidence="3" id="KW-1185">Reference proteome</keyword>
<proteinExistence type="predicted"/>
<gene>
    <name evidence="2" type="ORF">DFA_12119</name>
</gene>
<evidence type="ECO:0000313" key="3">
    <source>
        <dbReference type="Proteomes" id="UP000007797"/>
    </source>
</evidence>
<protein>
    <submittedName>
        <fullName evidence="2">Uncharacterized protein</fullName>
    </submittedName>
</protein>
<dbReference type="RefSeq" id="XP_004351062.1">
    <property type="nucleotide sequence ID" value="XM_004351010.1"/>
</dbReference>
<dbReference type="AlphaFoldDB" id="F4QFV2"/>
<dbReference type="GeneID" id="14865779"/>
<feature type="region of interest" description="Disordered" evidence="1">
    <location>
        <begin position="64"/>
        <end position="158"/>
    </location>
</feature>
<sequence>MKSVVSKYIEQGINSGRDHHAAFSHLPRCLEQQYQADPACDRPAQAAAQFARAAQQAACVARGHRPVHGADDPALQQQHPLASAGVRGQAGRADRALRAGEQARHAAHRDWRVSGTAQAQPRVQQDRHPARAAASAAQPQPPLPSRQRARGTALLFAS</sequence>
<organism evidence="2 3">
    <name type="scientific">Cavenderia fasciculata</name>
    <name type="common">Slime mold</name>
    <name type="synonym">Dictyostelium fasciculatum</name>
    <dbReference type="NCBI Taxonomy" id="261658"/>
    <lineage>
        <taxon>Eukaryota</taxon>
        <taxon>Amoebozoa</taxon>
        <taxon>Evosea</taxon>
        <taxon>Eumycetozoa</taxon>
        <taxon>Dictyostelia</taxon>
        <taxon>Acytosteliales</taxon>
        <taxon>Cavenderiaceae</taxon>
        <taxon>Cavenderia</taxon>
    </lineage>
</organism>
<reference evidence="3" key="1">
    <citation type="journal article" date="2011" name="Genome Res.">
        <title>Phylogeny-wide analysis of social amoeba genomes highlights ancient origins for complex intercellular communication.</title>
        <authorList>
            <person name="Heidel A.J."/>
            <person name="Lawal H.M."/>
            <person name="Felder M."/>
            <person name="Schilde C."/>
            <person name="Helps N.R."/>
            <person name="Tunggal B."/>
            <person name="Rivero F."/>
            <person name="John U."/>
            <person name="Schleicher M."/>
            <person name="Eichinger L."/>
            <person name="Platzer M."/>
            <person name="Noegel A.A."/>
            <person name="Schaap P."/>
            <person name="Gloeckner G."/>
        </authorList>
    </citation>
    <scope>NUCLEOTIDE SEQUENCE [LARGE SCALE GENOMIC DNA]</scope>
    <source>
        <strain evidence="3">SH3</strain>
    </source>
</reference>